<accession>A0A1E3B4I3</accession>
<keyword evidence="2" id="KW-1185">Reference proteome</keyword>
<proteinExistence type="predicted"/>
<organism evidence="1 2">
    <name type="scientific">Aspergillus cristatus</name>
    <name type="common">Chinese Fuzhuan brick tea-fermentation fungus</name>
    <name type="synonym">Eurotium cristatum</name>
    <dbReference type="NCBI Taxonomy" id="573508"/>
    <lineage>
        <taxon>Eukaryota</taxon>
        <taxon>Fungi</taxon>
        <taxon>Dikarya</taxon>
        <taxon>Ascomycota</taxon>
        <taxon>Pezizomycotina</taxon>
        <taxon>Eurotiomycetes</taxon>
        <taxon>Eurotiomycetidae</taxon>
        <taxon>Eurotiales</taxon>
        <taxon>Aspergillaceae</taxon>
        <taxon>Aspergillus</taxon>
        <taxon>Aspergillus subgen. Aspergillus</taxon>
    </lineage>
</organism>
<dbReference type="EMBL" id="JXNT01000014">
    <property type="protein sequence ID" value="ODM15885.1"/>
    <property type="molecule type" value="Genomic_DNA"/>
</dbReference>
<reference evidence="1 2" key="1">
    <citation type="journal article" date="2016" name="BMC Genomics">
        <title>Comparative genomic and transcriptomic analyses of the Fuzhuan brick tea-fermentation fungus Aspergillus cristatus.</title>
        <authorList>
            <person name="Ge Y."/>
            <person name="Wang Y."/>
            <person name="Liu Y."/>
            <person name="Tan Y."/>
            <person name="Ren X."/>
            <person name="Zhang X."/>
            <person name="Hyde K.D."/>
            <person name="Liu Y."/>
            <person name="Liu Z."/>
        </authorList>
    </citation>
    <scope>NUCLEOTIDE SEQUENCE [LARGE SCALE GENOMIC DNA]</scope>
    <source>
        <strain evidence="1 2">GZAAS20.1005</strain>
    </source>
</reference>
<name>A0A1E3B4I3_ASPCR</name>
<evidence type="ECO:0000313" key="1">
    <source>
        <dbReference type="EMBL" id="ODM15885.1"/>
    </source>
</evidence>
<dbReference type="Proteomes" id="UP000094569">
    <property type="component" value="Unassembled WGS sequence"/>
</dbReference>
<protein>
    <recommendedName>
        <fullName evidence="3">Cyclic nucleotide-binding domain-containing protein</fullName>
    </recommendedName>
</protein>
<gene>
    <name evidence="1" type="ORF">SI65_08726</name>
</gene>
<dbReference type="VEuPathDB" id="FungiDB:SI65_08726"/>
<sequence length="61" mass="6424">MDLAVAALGNFKPAALQKVTAELSRRDIRTSCIAGAKKSSDVSFIFVLSGRVRRLGGVSTS</sequence>
<evidence type="ECO:0008006" key="3">
    <source>
        <dbReference type="Google" id="ProtNLM"/>
    </source>
</evidence>
<evidence type="ECO:0000313" key="2">
    <source>
        <dbReference type="Proteomes" id="UP000094569"/>
    </source>
</evidence>
<comment type="caution">
    <text evidence="1">The sequence shown here is derived from an EMBL/GenBank/DDBJ whole genome shotgun (WGS) entry which is preliminary data.</text>
</comment>
<dbReference type="AlphaFoldDB" id="A0A1E3B4I3"/>